<dbReference type="EMBL" id="FNYS01000002">
    <property type="protein sequence ID" value="SEI59079.1"/>
    <property type="molecule type" value="Genomic_DNA"/>
</dbReference>
<reference evidence="1 2" key="1">
    <citation type="submission" date="2016-10" db="EMBL/GenBank/DDBJ databases">
        <authorList>
            <person name="de Groot N.N."/>
        </authorList>
    </citation>
    <scope>NUCLEOTIDE SEQUENCE [LARGE SCALE GENOMIC DNA]</scope>
    <source>
        <strain evidence="1 2">DSM 23048</strain>
    </source>
</reference>
<name>A0A1H6RTL0_9FLAO</name>
<organism evidence="1 2">
    <name type="scientific">Myroides marinus</name>
    <dbReference type="NCBI Taxonomy" id="703342"/>
    <lineage>
        <taxon>Bacteria</taxon>
        <taxon>Pseudomonadati</taxon>
        <taxon>Bacteroidota</taxon>
        <taxon>Flavobacteriia</taxon>
        <taxon>Flavobacteriales</taxon>
        <taxon>Flavobacteriaceae</taxon>
        <taxon>Myroides</taxon>
    </lineage>
</organism>
<accession>A0A1H6RTL0</accession>
<dbReference type="InterPro" id="IPR003772">
    <property type="entry name" value="YceD"/>
</dbReference>
<dbReference type="Pfam" id="PF02620">
    <property type="entry name" value="YceD"/>
    <property type="match status" value="1"/>
</dbReference>
<gene>
    <name evidence="1" type="ORF">SAMN04488018_102113</name>
</gene>
<dbReference type="Proteomes" id="UP000183077">
    <property type="component" value="Unassembled WGS sequence"/>
</dbReference>
<evidence type="ECO:0000313" key="2">
    <source>
        <dbReference type="Proteomes" id="UP000183077"/>
    </source>
</evidence>
<proteinExistence type="predicted"/>
<evidence type="ECO:0000313" key="1">
    <source>
        <dbReference type="EMBL" id="SEI59079.1"/>
    </source>
</evidence>
<sequence>MHAQIMYSMNIEKDFLIPFTGLKNGKHSFDFKVDSSFFENYNYNDFNHINAEINVLFDKKINLFELHFTAKGIANVPCDVTNQDFDMPIESEIDLVVKFGDSFNDDHDEILIIPFTEHQLNVAQYIYEMIVLAIPQKRVHPGVKDGTLDSAALDYLGYVNEDEDEFGDLFDDEDEDIFNLIDDLDEEEDVEEEEENTNKDIDPRWAELKKLLTDK</sequence>
<dbReference type="AlphaFoldDB" id="A0A1H6RTL0"/>
<protein>
    <submittedName>
        <fullName evidence="1">Uncharacterized metal-binding protein YceD, DUF177 family</fullName>
    </submittedName>
</protein>